<keyword evidence="1" id="KW-0732">Signal</keyword>
<reference evidence="2" key="1">
    <citation type="submission" date="2020-10" db="EMBL/GenBank/DDBJ databases">
        <authorList>
            <person name="Gilroy R."/>
        </authorList>
    </citation>
    <scope>NUCLEOTIDE SEQUENCE</scope>
    <source>
        <strain evidence="2">13361</strain>
    </source>
</reference>
<dbReference type="EMBL" id="DVFK01000060">
    <property type="protein sequence ID" value="HIQ67660.1"/>
    <property type="molecule type" value="Genomic_DNA"/>
</dbReference>
<reference evidence="2" key="2">
    <citation type="journal article" date="2021" name="PeerJ">
        <title>Extensive microbial diversity within the chicken gut microbiome revealed by metagenomics and culture.</title>
        <authorList>
            <person name="Gilroy R."/>
            <person name="Ravi A."/>
            <person name="Getino M."/>
            <person name="Pursley I."/>
            <person name="Horton D.L."/>
            <person name="Alikhan N.F."/>
            <person name="Baker D."/>
            <person name="Gharbi K."/>
            <person name="Hall N."/>
            <person name="Watson M."/>
            <person name="Adriaenssens E.M."/>
            <person name="Foster-Nyarko E."/>
            <person name="Jarju S."/>
            <person name="Secka A."/>
            <person name="Antonio M."/>
            <person name="Oren A."/>
            <person name="Chaudhuri R.R."/>
            <person name="La Ragione R."/>
            <person name="Hildebrand F."/>
            <person name="Pallen M.J."/>
        </authorList>
    </citation>
    <scope>NUCLEOTIDE SEQUENCE</scope>
    <source>
        <strain evidence="2">13361</strain>
    </source>
</reference>
<evidence type="ECO:0000313" key="3">
    <source>
        <dbReference type="Proteomes" id="UP000886796"/>
    </source>
</evidence>
<organism evidence="2 3">
    <name type="scientific">Candidatus Faecousia excrementigallinarum</name>
    <dbReference type="NCBI Taxonomy" id="2840806"/>
    <lineage>
        <taxon>Bacteria</taxon>
        <taxon>Bacillati</taxon>
        <taxon>Bacillota</taxon>
        <taxon>Clostridia</taxon>
        <taxon>Eubacteriales</taxon>
        <taxon>Oscillospiraceae</taxon>
        <taxon>Faecousia</taxon>
    </lineage>
</organism>
<protein>
    <submittedName>
        <fullName evidence="2">Extracellular solute-binding protein</fullName>
    </submittedName>
</protein>
<dbReference type="AlphaFoldDB" id="A0A9D0Z2B5"/>
<dbReference type="PANTHER" id="PTHR43649:SF12">
    <property type="entry name" value="DIACETYLCHITOBIOSE BINDING PROTEIN DASA"/>
    <property type="match status" value="1"/>
</dbReference>
<evidence type="ECO:0000313" key="2">
    <source>
        <dbReference type="EMBL" id="HIQ67660.1"/>
    </source>
</evidence>
<dbReference type="Proteomes" id="UP000886796">
    <property type="component" value="Unassembled WGS sequence"/>
</dbReference>
<dbReference type="Pfam" id="PF13416">
    <property type="entry name" value="SBP_bac_8"/>
    <property type="match status" value="1"/>
</dbReference>
<sequence>MKKMLSLFLAWLMLWTGLAGCCEQGQLSPNAPVTLTMWHVYGEQADSPMNRLIEEFNKTVGAEKGIIINVTMMSNASQIGQKLLDAQNEVPGVPAMPDLFFCHSSNAQELGVSNLVNWNDLFTREELSNYVADFLEDGKVGDTLAVFPVSKSTHVLYVAGVQFERFARDMKVSYEDLSTWEGFFAVAEKYHAWSGGKPFCALDYPLRCVELNALSNGAENFYTQEGWYNFQNPVFKESWMEFARAISKGHIVVSDLYSNTMVMTGEVISGIGSSASILYYNDVVTYPDNTTEPMNLQVLPLPRTEGKDLLSTLAGVGLCAYKTTEQKAEAAAVFARYITEEERNLAFVASTGYMPVNKGSFDRIKDHVFESDAYRNLYTTLLEVNETAVTVREPAFAGYYPKVYALYDGLRQLQPNLAERYAKGEDAEKLAAETWEWFRSIE</sequence>
<accession>A0A9D0Z2B5</accession>
<gene>
    <name evidence="2" type="ORF">IAB74_04015</name>
</gene>
<feature type="chain" id="PRO_5039556443" evidence="1">
    <location>
        <begin position="22"/>
        <end position="442"/>
    </location>
</feature>
<proteinExistence type="predicted"/>
<dbReference type="InterPro" id="IPR050490">
    <property type="entry name" value="Bact_solute-bd_prot1"/>
</dbReference>
<name>A0A9D0Z2B5_9FIRM</name>
<dbReference type="InterPro" id="IPR006059">
    <property type="entry name" value="SBP"/>
</dbReference>
<feature type="signal peptide" evidence="1">
    <location>
        <begin position="1"/>
        <end position="21"/>
    </location>
</feature>
<comment type="caution">
    <text evidence="2">The sequence shown here is derived from an EMBL/GenBank/DDBJ whole genome shotgun (WGS) entry which is preliminary data.</text>
</comment>
<dbReference type="SUPFAM" id="SSF53850">
    <property type="entry name" value="Periplasmic binding protein-like II"/>
    <property type="match status" value="1"/>
</dbReference>
<dbReference type="PROSITE" id="PS51257">
    <property type="entry name" value="PROKAR_LIPOPROTEIN"/>
    <property type="match status" value="1"/>
</dbReference>
<dbReference type="PANTHER" id="PTHR43649">
    <property type="entry name" value="ARABINOSE-BINDING PROTEIN-RELATED"/>
    <property type="match status" value="1"/>
</dbReference>
<evidence type="ECO:0000256" key="1">
    <source>
        <dbReference type="SAM" id="SignalP"/>
    </source>
</evidence>
<dbReference type="Gene3D" id="3.40.190.10">
    <property type="entry name" value="Periplasmic binding protein-like II"/>
    <property type="match status" value="1"/>
</dbReference>